<evidence type="ECO:0000256" key="3">
    <source>
        <dbReference type="ARBA" id="ARBA00023015"/>
    </source>
</evidence>
<dbReference type="PROSITE" id="PS50217">
    <property type="entry name" value="BZIP"/>
    <property type="match status" value="1"/>
</dbReference>
<dbReference type="CDD" id="cd14692">
    <property type="entry name" value="bZIP_ATF4"/>
    <property type="match status" value="1"/>
</dbReference>
<keyword evidence="3" id="KW-0805">Transcription regulation</keyword>
<evidence type="ECO:0000256" key="7">
    <source>
        <dbReference type="SAM" id="MobiDB-lite"/>
    </source>
</evidence>
<evidence type="ECO:0000256" key="1">
    <source>
        <dbReference type="ARBA" id="ARBA00004123"/>
    </source>
</evidence>
<keyword evidence="4" id="KW-0238">DNA-binding</keyword>
<comment type="subcellular location">
    <subcellularLocation>
        <location evidence="1">Nucleus</location>
    </subcellularLocation>
</comment>
<dbReference type="SUPFAM" id="SSF57959">
    <property type="entry name" value="Leucine zipper domain"/>
    <property type="match status" value="1"/>
</dbReference>
<reference evidence="9" key="1">
    <citation type="journal article" date="2023" name="G3 (Bethesda)">
        <title>Whole genome assembly and annotation of the endangered Caribbean coral Acropora cervicornis.</title>
        <authorList>
            <person name="Selwyn J.D."/>
            <person name="Vollmer S.V."/>
        </authorList>
    </citation>
    <scope>NUCLEOTIDE SEQUENCE</scope>
    <source>
        <strain evidence="9">K2</strain>
    </source>
</reference>
<organism evidence="9 10">
    <name type="scientific">Acropora cervicornis</name>
    <name type="common">Staghorn coral</name>
    <dbReference type="NCBI Taxonomy" id="6130"/>
    <lineage>
        <taxon>Eukaryota</taxon>
        <taxon>Metazoa</taxon>
        <taxon>Cnidaria</taxon>
        <taxon>Anthozoa</taxon>
        <taxon>Hexacorallia</taxon>
        <taxon>Scleractinia</taxon>
        <taxon>Astrocoeniina</taxon>
        <taxon>Acroporidae</taxon>
        <taxon>Acropora</taxon>
    </lineage>
</organism>
<feature type="domain" description="BZIP" evidence="8">
    <location>
        <begin position="267"/>
        <end position="330"/>
    </location>
</feature>
<evidence type="ECO:0000256" key="6">
    <source>
        <dbReference type="ARBA" id="ARBA00023242"/>
    </source>
</evidence>
<feature type="region of interest" description="Disordered" evidence="7">
    <location>
        <begin position="179"/>
        <end position="210"/>
    </location>
</feature>
<evidence type="ECO:0000313" key="9">
    <source>
        <dbReference type="EMBL" id="KAK2569053.1"/>
    </source>
</evidence>
<dbReference type="GO" id="GO:0000977">
    <property type="term" value="F:RNA polymerase II transcription regulatory region sequence-specific DNA binding"/>
    <property type="evidence" value="ECO:0007669"/>
    <property type="project" value="TreeGrafter"/>
</dbReference>
<evidence type="ECO:0000259" key="8">
    <source>
        <dbReference type="PROSITE" id="PS50217"/>
    </source>
</evidence>
<dbReference type="Pfam" id="PF00170">
    <property type="entry name" value="bZIP_1"/>
    <property type="match status" value="1"/>
</dbReference>
<keyword evidence="5" id="KW-0804">Transcription</keyword>
<dbReference type="InterPro" id="IPR046347">
    <property type="entry name" value="bZIP_sf"/>
</dbReference>
<gene>
    <name evidence="9" type="ORF">P5673_005936</name>
</gene>
<keyword evidence="6" id="KW-0539">Nucleus</keyword>
<feature type="region of interest" description="Disordered" evidence="7">
    <location>
        <begin position="248"/>
        <end position="288"/>
    </location>
</feature>
<comment type="caution">
    <text evidence="9">The sequence shown here is derived from an EMBL/GenBank/DDBJ whole genome shotgun (WGS) entry which is preliminary data.</text>
</comment>
<evidence type="ECO:0000256" key="2">
    <source>
        <dbReference type="ARBA" id="ARBA00007163"/>
    </source>
</evidence>
<dbReference type="AlphaFoldDB" id="A0AAD9QWZ3"/>
<dbReference type="PANTHER" id="PTHR13044:SF14">
    <property type="entry name" value="CRYPTOCEPHAL, ISOFORM A"/>
    <property type="match status" value="1"/>
</dbReference>
<name>A0AAD9QWZ3_ACRCE</name>
<accession>A0AAD9QWZ3</accession>
<dbReference type="PANTHER" id="PTHR13044">
    <property type="entry name" value="ACTIVATING TRANSCRIPTION FACTOR ATF 4/5"/>
    <property type="match status" value="1"/>
</dbReference>
<keyword evidence="10" id="KW-1185">Reference proteome</keyword>
<dbReference type="GO" id="GO:0005634">
    <property type="term" value="C:nucleus"/>
    <property type="evidence" value="ECO:0007669"/>
    <property type="project" value="UniProtKB-SubCell"/>
</dbReference>
<dbReference type="EMBL" id="JARQWQ010000010">
    <property type="protein sequence ID" value="KAK2569053.1"/>
    <property type="molecule type" value="Genomic_DNA"/>
</dbReference>
<dbReference type="SMART" id="SM00338">
    <property type="entry name" value="BRLZ"/>
    <property type="match status" value="1"/>
</dbReference>
<proteinExistence type="inferred from homology"/>
<dbReference type="Gene3D" id="1.20.5.170">
    <property type="match status" value="1"/>
</dbReference>
<evidence type="ECO:0000256" key="4">
    <source>
        <dbReference type="ARBA" id="ARBA00023125"/>
    </source>
</evidence>
<evidence type="ECO:0000313" key="10">
    <source>
        <dbReference type="Proteomes" id="UP001249851"/>
    </source>
</evidence>
<reference evidence="9" key="2">
    <citation type="journal article" date="2023" name="Science">
        <title>Genomic signatures of disease resistance in endangered staghorn corals.</title>
        <authorList>
            <person name="Vollmer S.V."/>
            <person name="Selwyn J.D."/>
            <person name="Despard B.A."/>
            <person name="Roesel C.L."/>
        </authorList>
    </citation>
    <scope>NUCLEOTIDE SEQUENCE</scope>
    <source>
        <strain evidence="9">K2</strain>
    </source>
</reference>
<dbReference type="InterPro" id="IPR004827">
    <property type="entry name" value="bZIP"/>
</dbReference>
<feature type="region of interest" description="Disordered" evidence="7">
    <location>
        <begin position="219"/>
        <end position="238"/>
    </location>
</feature>
<dbReference type="Proteomes" id="UP001249851">
    <property type="component" value="Unassembled WGS sequence"/>
</dbReference>
<sequence length="346" mass="38601">MARTYRQSAMEDIPLFTTATEFGELELFDSLNFSGESELQPNCDVFNLEDAKSSFSNLSPEELLQGFDFEDGTSFLDSDWMTEELDFNSTEPVLPNEMESLQFSSFDSSLLVESPSLMGVDSVNLTSVPIEPPTENEAVEITVLEASEPQSESNIFAGVEEILKKLCADRKIPYSEVIASGPPSPLQNVPEVLAPSPPGVSSPGPDLCCDDLELPLVDSPGEYVSCPPPSDNQSTPVKTNIQVVKTQQKETLYSPYPKEKPARVKSPQQKKRKREQNKDAATRYRVKKREEQESIQTELCGLEKENVELKDKVASISKEIEYLKNLMLEVCKNKLKKKAMMALRVK</sequence>
<dbReference type="FunFam" id="1.20.5.170:FF:000021">
    <property type="entry name" value="Cyclic AMP-dependent transcription factor ATF-4"/>
    <property type="match status" value="1"/>
</dbReference>
<protein>
    <submittedName>
        <fullName evidence="9">Cyclic AMP-dependent transcription factor ATF-5</fullName>
    </submittedName>
</protein>
<feature type="compositionally biased region" description="Basic and acidic residues" evidence="7">
    <location>
        <begin position="276"/>
        <end position="288"/>
    </location>
</feature>
<dbReference type="GO" id="GO:0001228">
    <property type="term" value="F:DNA-binding transcription activator activity, RNA polymerase II-specific"/>
    <property type="evidence" value="ECO:0007669"/>
    <property type="project" value="TreeGrafter"/>
</dbReference>
<dbReference type="PROSITE" id="PS00036">
    <property type="entry name" value="BZIP_BASIC"/>
    <property type="match status" value="1"/>
</dbReference>
<evidence type="ECO:0000256" key="5">
    <source>
        <dbReference type="ARBA" id="ARBA00023163"/>
    </source>
</evidence>
<comment type="similarity">
    <text evidence="2">Belongs to the bZIP family.</text>
</comment>